<evidence type="ECO:0000259" key="2">
    <source>
        <dbReference type="PROSITE" id="PS50056"/>
    </source>
</evidence>
<evidence type="ECO:0008006" key="5">
    <source>
        <dbReference type="Google" id="ProtNLM"/>
    </source>
</evidence>
<dbReference type="InterPro" id="IPR003595">
    <property type="entry name" value="Tyr_Pase_cat"/>
</dbReference>
<evidence type="ECO:0000313" key="4">
    <source>
        <dbReference type="Proteomes" id="UP000230423"/>
    </source>
</evidence>
<dbReference type="EMBL" id="KZ352576">
    <property type="protein sequence ID" value="PIO62094.1"/>
    <property type="molecule type" value="Genomic_DNA"/>
</dbReference>
<dbReference type="PROSITE" id="PS50055">
    <property type="entry name" value="TYR_PHOSPHATASE_PTP"/>
    <property type="match status" value="1"/>
</dbReference>
<evidence type="ECO:0000259" key="1">
    <source>
        <dbReference type="PROSITE" id="PS50055"/>
    </source>
</evidence>
<organism evidence="3 4">
    <name type="scientific">Teladorsagia circumcincta</name>
    <name type="common">Brown stomach worm</name>
    <name type="synonym">Ostertagia circumcincta</name>
    <dbReference type="NCBI Taxonomy" id="45464"/>
    <lineage>
        <taxon>Eukaryota</taxon>
        <taxon>Metazoa</taxon>
        <taxon>Ecdysozoa</taxon>
        <taxon>Nematoda</taxon>
        <taxon>Chromadorea</taxon>
        <taxon>Rhabditida</taxon>
        <taxon>Rhabditina</taxon>
        <taxon>Rhabditomorpha</taxon>
        <taxon>Strongyloidea</taxon>
        <taxon>Trichostrongylidae</taxon>
        <taxon>Teladorsagia</taxon>
    </lineage>
</organism>
<feature type="domain" description="Tyrosine specific protein phosphatases" evidence="2">
    <location>
        <begin position="39"/>
        <end position="112"/>
    </location>
</feature>
<evidence type="ECO:0000313" key="3">
    <source>
        <dbReference type="EMBL" id="PIO62094.1"/>
    </source>
</evidence>
<dbReference type="Pfam" id="PF00102">
    <property type="entry name" value="Y_phosphatase"/>
    <property type="match status" value="1"/>
</dbReference>
<dbReference type="AlphaFoldDB" id="A0A2G9TVT7"/>
<dbReference type="GO" id="GO:0004725">
    <property type="term" value="F:protein tyrosine phosphatase activity"/>
    <property type="evidence" value="ECO:0007669"/>
    <property type="project" value="InterPro"/>
</dbReference>
<dbReference type="SUPFAM" id="SSF52799">
    <property type="entry name" value="(Phosphotyrosine protein) phosphatases II"/>
    <property type="match status" value="1"/>
</dbReference>
<dbReference type="InterPro" id="IPR000387">
    <property type="entry name" value="Tyr_Pase_dom"/>
</dbReference>
<proteinExistence type="predicted"/>
<feature type="domain" description="Tyrosine-protein phosphatase" evidence="1">
    <location>
        <begin position="7"/>
        <end position="119"/>
    </location>
</feature>
<keyword evidence="4" id="KW-1185">Reference proteome</keyword>
<protein>
    <recommendedName>
        <fullName evidence="5">Protein-tyrosine phosphatase</fullName>
    </recommendedName>
</protein>
<dbReference type="SMART" id="SM00404">
    <property type="entry name" value="PTPc_motif"/>
    <property type="match status" value="1"/>
</dbReference>
<sequence>VGIQEVLQLMISVDNKELMRVPLVNYRAWQSDIPVPDLGEFRQNVKEIEARIGRSGTTVLVCPSGATRCGTYAAVDVILSRISKEKRVGVKETIEIILGQRYGCFQLIEHYKTIHDIVH</sequence>
<dbReference type="InterPro" id="IPR000242">
    <property type="entry name" value="PTP_cat"/>
</dbReference>
<feature type="non-terminal residue" evidence="3">
    <location>
        <position position="1"/>
    </location>
</feature>
<dbReference type="OrthoDB" id="5843582at2759"/>
<feature type="non-terminal residue" evidence="3">
    <location>
        <position position="119"/>
    </location>
</feature>
<reference evidence="3 4" key="1">
    <citation type="submission" date="2015-09" db="EMBL/GenBank/DDBJ databases">
        <title>Draft genome of the parasitic nematode Teladorsagia circumcincta isolate WARC Sus (inbred).</title>
        <authorList>
            <person name="Mitreva M."/>
        </authorList>
    </citation>
    <scope>NUCLEOTIDE SEQUENCE [LARGE SCALE GENOMIC DNA]</scope>
    <source>
        <strain evidence="3 4">S</strain>
    </source>
</reference>
<dbReference type="PROSITE" id="PS50056">
    <property type="entry name" value="TYR_PHOSPHATASE_2"/>
    <property type="match status" value="1"/>
</dbReference>
<dbReference type="Gene3D" id="3.90.190.10">
    <property type="entry name" value="Protein tyrosine phosphatase superfamily"/>
    <property type="match status" value="1"/>
</dbReference>
<dbReference type="InterPro" id="IPR029021">
    <property type="entry name" value="Prot-tyrosine_phosphatase-like"/>
</dbReference>
<accession>A0A2G9TVT7</accession>
<dbReference type="Proteomes" id="UP000230423">
    <property type="component" value="Unassembled WGS sequence"/>
</dbReference>
<gene>
    <name evidence="3" type="ORF">TELCIR_16363</name>
</gene>
<name>A0A2G9TVT7_TELCI</name>